<keyword evidence="5" id="KW-0001">2Fe-2S</keyword>
<evidence type="ECO:0000256" key="8">
    <source>
        <dbReference type="ARBA" id="ARBA00023002"/>
    </source>
</evidence>
<evidence type="ECO:0000313" key="21">
    <source>
        <dbReference type="Proteomes" id="UP000663828"/>
    </source>
</evidence>
<evidence type="ECO:0000256" key="17">
    <source>
        <dbReference type="SAM" id="Phobius"/>
    </source>
</evidence>
<evidence type="ECO:0000256" key="10">
    <source>
        <dbReference type="ARBA" id="ARBA00023014"/>
    </source>
</evidence>
<evidence type="ECO:0000259" key="18">
    <source>
        <dbReference type="PROSITE" id="PS51296"/>
    </source>
</evidence>
<evidence type="ECO:0000256" key="12">
    <source>
        <dbReference type="ARBA" id="ARBA00025712"/>
    </source>
</evidence>
<comment type="catalytic activity">
    <reaction evidence="16">
        <text>cholesterol + NADPH + O2 + H(+) = 7-dehydrocholesterol + NADP(+) + 2 H2O</text>
        <dbReference type="Rhea" id="RHEA:45024"/>
        <dbReference type="ChEBI" id="CHEBI:15377"/>
        <dbReference type="ChEBI" id="CHEBI:15378"/>
        <dbReference type="ChEBI" id="CHEBI:15379"/>
        <dbReference type="ChEBI" id="CHEBI:16113"/>
        <dbReference type="ChEBI" id="CHEBI:17759"/>
        <dbReference type="ChEBI" id="CHEBI:57783"/>
        <dbReference type="ChEBI" id="CHEBI:58349"/>
        <dbReference type="EC" id="1.14.19.21"/>
    </reaction>
    <physiologicalReaction direction="left-to-right" evidence="16">
        <dbReference type="Rhea" id="RHEA:45025"/>
    </physiologicalReaction>
</comment>
<evidence type="ECO:0000313" key="20">
    <source>
        <dbReference type="EMBL" id="CAF1123036.1"/>
    </source>
</evidence>
<evidence type="ECO:0000256" key="13">
    <source>
        <dbReference type="ARBA" id="ARBA00025729"/>
    </source>
</evidence>
<evidence type="ECO:0000256" key="3">
    <source>
        <dbReference type="ARBA" id="ARBA00004972"/>
    </source>
</evidence>
<comment type="catalytic activity">
    <reaction evidence="15">
        <text>cholesterol + NADH + O2 + H(+) = 7-dehydrocholesterol + NAD(+) + 2 H2O</text>
        <dbReference type="Rhea" id="RHEA:51644"/>
        <dbReference type="ChEBI" id="CHEBI:15377"/>
        <dbReference type="ChEBI" id="CHEBI:15378"/>
        <dbReference type="ChEBI" id="CHEBI:15379"/>
        <dbReference type="ChEBI" id="CHEBI:16113"/>
        <dbReference type="ChEBI" id="CHEBI:17759"/>
        <dbReference type="ChEBI" id="CHEBI:57540"/>
        <dbReference type="ChEBI" id="CHEBI:57945"/>
        <dbReference type="EC" id="1.14.19.21"/>
    </reaction>
    <physiologicalReaction direction="left-to-right" evidence="15">
        <dbReference type="Rhea" id="RHEA:51645"/>
    </physiologicalReaction>
</comment>
<dbReference type="InterPro" id="IPR036922">
    <property type="entry name" value="Rieske_2Fe-2S_sf"/>
</dbReference>
<evidence type="ECO:0000256" key="9">
    <source>
        <dbReference type="ARBA" id="ARBA00023004"/>
    </source>
</evidence>
<evidence type="ECO:0000256" key="16">
    <source>
        <dbReference type="ARBA" id="ARBA00049548"/>
    </source>
</evidence>
<dbReference type="OrthoDB" id="426882at2759"/>
<comment type="subcellular location">
    <subcellularLocation>
        <location evidence="2">Membrane</location>
    </subcellularLocation>
</comment>
<evidence type="ECO:0000256" key="2">
    <source>
        <dbReference type="ARBA" id="ARBA00004370"/>
    </source>
</evidence>
<dbReference type="GO" id="GO:0170056">
    <property type="term" value="F:cholesterol 7-desaturase [NAD(P)H] activity"/>
    <property type="evidence" value="ECO:0007669"/>
    <property type="project" value="UniProtKB-EC"/>
</dbReference>
<dbReference type="PROSITE" id="PS51296">
    <property type="entry name" value="RIESKE"/>
    <property type="match status" value="1"/>
</dbReference>
<dbReference type="InterPro" id="IPR050584">
    <property type="entry name" value="Cholesterol_7-desaturase"/>
</dbReference>
<dbReference type="EMBL" id="CAJNOR010000811">
    <property type="protein sequence ID" value="CAF1012881.1"/>
    <property type="molecule type" value="Genomic_DNA"/>
</dbReference>
<keyword evidence="6" id="KW-0479">Metal-binding</keyword>
<dbReference type="GO" id="GO:0016020">
    <property type="term" value="C:membrane"/>
    <property type="evidence" value="ECO:0007669"/>
    <property type="project" value="UniProtKB-SubCell"/>
</dbReference>
<proteinExistence type="inferred from homology"/>
<dbReference type="AlphaFoldDB" id="A0A814HMM0"/>
<dbReference type="PANTHER" id="PTHR21266">
    <property type="entry name" value="IRON-SULFUR DOMAIN CONTAINING PROTEIN"/>
    <property type="match status" value="1"/>
</dbReference>
<dbReference type="Proteomes" id="UP000663852">
    <property type="component" value="Unassembled WGS sequence"/>
</dbReference>
<evidence type="ECO:0000256" key="6">
    <source>
        <dbReference type="ARBA" id="ARBA00022723"/>
    </source>
</evidence>
<dbReference type="UniPathway" id="UPA01020"/>
<dbReference type="Gene3D" id="2.102.10.10">
    <property type="entry name" value="Rieske [2Fe-2S] iron-sulphur domain"/>
    <property type="match status" value="1"/>
</dbReference>
<keyword evidence="7 17" id="KW-1133">Transmembrane helix</keyword>
<comment type="similarity">
    <text evidence="13">Belongs to the cholesterol 7-desaturase family.</text>
</comment>
<dbReference type="GO" id="GO:0051537">
    <property type="term" value="F:2 iron, 2 sulfur cluster binding"/>
    <property type="evidence" value="ECO:0007669"/>
    <property type="project" value="UniProtKB-KW"/>
</dbReference>
<comment type="pathway">
    <text evidence="12">Steroid hormone biosynthesis; dafachronic acid biosynthesis.</text>
</comment>
<dbReference type="GO" id="GO:0005737">
    <property type="term" value="C:cytoplasm"/>
    <property type="evidence" value="ECO:0007669"/>
    <property type="project" value="TreeGrafter"/>
</dbReference>
<gene>
    <name evidence="20" type="ORF">EDS130_LOCUS21158</name>
    <name evidence="19" type="ORF">XAT740_LOCUS13817</name>
</gene>
<comment type="pathway">
    <text evidence="3">Hormone biosynthesis.</text>
</comment>
<reference evidence="19" key="1">
    <citation type="submission" date="2021-02" db="EMBL/GenBank/DDBJ databases">
        <authorList>
            <person name="Nowell W R."/>
        </authorList>
    </citation>
    <scope>NUCLEOTIDE SEQUENCE</scope>
</reference>
<dbReference type="PANTHER" id="PTHR21266:SF32">
    <property type="entry name" value="CHOLESTEROL 7-DESATURASE NVD"/>
    <property type="match status" value="1"/>
</dbReference>
<evidence type="ECO:0000256" key="15">
    <source>
        <dbReference type="ARBA" id="ARBA00047853"/>
    </source>
</evidence>
<organism evidence="19 21">
    <name type="scientific">Adineta ricciae</name>
    <name type="common">Rotifer</name>
    <dbReference type="NCBI Taxonomy" id="249248"/>
    <lineage>
        <taxon>Eukaryota</taxon>
        <taxon>Metazoa</taxon>
        <taxon>Spiralia</taxon>
        <taxon>Gnathifera</taxon>
        <taxon>Rotifera</taxon>
        <taxon>Eurotatoria</taxon>
        <taxon>Bdelloidea</taxon>
        <taxon>Adinetida</taxon>
        <taxon>Adinetidae</taxon>
        <taxon>Adineta</taxon>
    </lineage>
</organism>
<dbReference type="Pfam" id="PF00355">
    <property type="entry name" value="Rieske"/>
    <property type="match status" value="1"/>
</dbReference>
<feature type="domain" description="Rieske" evidence="18">
    <location>
        <begin position="59"/>
        <end position="135"/>
    </location>
</feature>
<dbReference type="GO" id="GO:0046872">
    <property type="term" value="F:metal ion binding"/>
    <property type="evidence" value="ECO:0007669"/>
    <property type="project" value="UniProtKB-KW"/>
</dbReference>
<keyword evidence="8" id="KW-0560">Oxidoreductase</keyword>
<keyword evidence="9" id="KW-0408">Iron</keyword>
<evidence type="ECO:0000256" key="7">
    <source>
        <dbReference type="ARBA" id="ARBA00022989"/>
    </source>
</evidence>
<keyword evidence="21" id="KW-1185">Reference proteome</keyword>
<name>A0A814HMM0_ADIRI</name>
<dbReference type="EC" id="1.14.19.21" evidence="14"/>
<dbReference type="EMBL" id="CAJNOJ010000106">
    <property type="protein sequence ID" value="CAF1123036.1"/>
    <property type="molecule type" value="Genomic_DNA"/>
</dbReference>
<dbReference type="InterPro" id="IPR017941">
    <property type="entry name" value="Rieske_2Fe-2S"/>
</dbReference>
<evidence type="ECO:0000256" key="14">
    <source>
        <dbReference type="ARBA" id="ARBA00026095"/>
    </source>
</evidence>
<dbReference type="SUPFAM" id="SSF50022">
    <property type="entry name" value="ISP domain"/>
    <property type="match status" value="1"/>
</dbReference>
<evidence type="ECO:0000256" key="1">
    <source>
        <dbReference type="ARBA" id="ARBA00001962"/>
    </source>
</evidence>
<feature type="transmembrane region" description="Helical" evidence="17">
    <location>
        <begin position="6"/>
        <end position="25"/>
    </location>
</feature>
<dbReference type="Gene3D" id="3.90.380.10">
    <property type="entry name" value="Naphthalene 1,2-dioxygenase Alpha Subunit, Chain A, domain 1"/>
    <property type="match status" value="1"/>
</dbReference>
<dbReference type="Pfam" id="PF19298">
    <property type="entry name" value="KshA_C"/>
    <property type="match status" value="1"/>
</dbReference>
<comment type="caution">
    <text evidence="19">The sequence shown here is derived from an EMBL/GenBank/DDBJ whole genome shotgun (WGS) entry which is preliminary data.</text>
</comment>
<dbReference type="Proteomes" id="UP000663828">
    <property type="component" value="Unassembled WGS sequence"/>
</dbReference>
<keyword evidence="11 17" id="KW-0472">Membrane</keyword>
<evidence type="ECO:0000313" key="19">
    <source>
        <dbReference type="EMBL" id="CAF1012881.1"/>
    </source>
</evidence>
<dbReference type="GO" id="GO:0008203">
    <property type="term" value="P:cholesterol metabolic process"/>
    <property type="evidence" value="ECO:0007669"/>
    <property type="project" value="InterPro"/>
</dbReference>
<dbReference type="InterPro" id="IPR045605">
    <property type="entry name" value="KshA-like_C"/>
</dbReference>
<keyword evidence="10" id="KW-0411">Iron-sulfur</keyword>
<evidence type="ECO:0000256" key="4">
    <source>
        <dbReference type="ARBA" id="ARBA00022692"/>
    </source>
</evidence>
<sequence length="451" mass="52929">MITDYFRLTTTNVLVIILPLLYYLYYRKFRYFIFDQRDRVTKGKTSRGKCPPFFPNGWYWIIDSCDLKRGAVKPISYCGRNVVLFRGHNGKPYVLDAYCAHMGAHLGVGGKVRHGTCIECPFHGWAFDGETGNCVLSSGESKITRSADKYSYHNIEKCSAVFNSEEKTNQYLQKLTEQEEVKIKKYTVKEMNGSVFVWYHSDENLRDKPIFEPFDLMNELKTNKMEVRGESINYVNCHIQEIPENGADFRHFDFLHQSVLDLIFPFIRFSWTMKSERASNPQLHEIMAHPHPQVNAYKMHLLNTFINDSNRALVNVISLNCYLQIFGKHSVFIFNATGFQLGPSIVYLFLWSPYFQVTFLQTVTPLEKFNQRIMHRIFSTKPIPYWVSALMLLGEVKQIFSDMGVWNNKIFGSELNYNMKNDADKSLYAWRNWYAQFYEGCYEYEQKSLSW</sequence>
<evidence type="ECO:0000256" key="11">
    <source>
        <dbReference type="ARBA" id="ARBA00023136"/>
    </source>
</evidence>
<comment type="cofactor">
    <cofactor evidence="1">
        <name>Fe cation</name>
        <dbReference type="ChEBI" id="CHEBI:24875"/>
    </cofactor>
</comment>
<dbReference type="SUPFAM" id="SSF55961">
    <property type="entry name" value="Bet v1-like"/>
    <property type="match status" value="1"/>
</dbReference>
<protein>
    <recommendedName>
        <fullName evidence="14">cholesterol 7-desaturase</fullName>
        <ecNumber evidence="14">1.14.19.21</ecNumber>
    </recommendedName>
</protein>
<accession>A0A814HMM0</accession>
<evidence type="ECO:0000256" key="5">
    <source>
        <dbReference type="ARBA" id="ARBA00022714"/>
    </source>
</evidence>
<keyword evidence="4 17" id="KW-0812">Transmembrane</keyword>